<feature type="region of interest" description="Disordered" evidence="1">
    <location>
        <begin position="315"/>
        <end position="347"/>
    </location>
</feature>
<organism evidence="2 3">
    <name type="scientific">Phialocephala subalpina</name>
    <dbReference type="NCBI Taxonomy" id="576137"/>
    <lineage>
        <taxon>Eukaryota</taxon>
        <taxon>Fungi</taxon>
        <taxon>Dikarya</taxon>
        <taxon>Ascomycota</taxon>
        <taxon>Pezizomycotina</taxon>
        <taxon>Leotiomycetes</taxon>
        <taxon>Helotiales</taxon>
        <taxon>Mollisiaceae</taxon>
        <taxon>Phialocephala</taxon>
        <taxon>Phialocephala fortinii species complex</taxon>
    </lineage>
</organism>
<evidence type="ECO:0000313" key="3">
    <source>
        <dbReference type="Proteomes" id="UP000184330"/>
    </source>
</evidence>
<proteinExistence type="predicted"/>
<dbReference type="OrthoDB" id="3439480at2759"/>
<dbReference type="STRING" id="576137.A0A1L7X979"/>
<reference evidence="2 3" key="1">
    <citation type="submission" date="2016-03" db="EMBL/GenBank/DDBJ databases">
        <authorList>
            <person name="Ploux O."/>
        </authorList>
    </citation>
    <scope>NUCLEOTIDE SEQUENCE [LARGE SCALE GENOMIC DNA]</scope>
    <source>
        <strain evidence="2 3">UAMH 11012</strain>
    </source>
</reference>
<feature type="compositionally biased region" description="Basic and acidic residues" evidence="1">
    <location>
        <begin position="229"/>
        <end position="289"/>
    </location>
</feature>
<dbReference type="EMBL" id="FJOG01000018">
    <property type="protein sequence ID" value="CZR61583.1"/>
    <property type="molecule type" value="Genomic_DNA"/>
</dbReference>
<protein>
    <submittedName>
        <fullName evidence="2">Uncharacterized protein</fullName>
    </submittedName>
</protein>
<evidence type="ECO:0000313" key="2">
    <source>
        <dbReference type="EMBL" id="CZR61583.1"/>
    </source>
</evidence>
<feature type="compositionally biased region" description="Low complexity" evidence="1">
    <location>
        <begin position="71"/>
        <end position="86"/>
    </location>
</feature>
<accession>A0A1L7X979</accession>
<keyword evidence="3" id="KW-1185">Reference proteome</keyword>
<name>A0A1L7X979_9HELO</name>
<feature type="region of interest" description="Disordered" evidence="1">
    <location>
        <begin position="63"/>
        <end position="158"/>
    </location>
</feature>
<feature type="region of interest" description="Disordered" evidence="1">
    <location>
        <begin position="192"/>
        <end position="289"/>
    </location>
</feature>
<evidence type="ECO:0000256" key="1">
    <source>
        <dbReference type="SAM" id="MobiDB-lite"/>
    </source>
</evidence>
<dbReference type="Proteomes" id="UP000184330">
    <property type="component" value="Unassembled WGS sequence"/>
</dbReference>
<gene>
    <name evidence="2" type="ORF">PAC_11480</name>
</gene>
<dbReference type="AlphaFoldDB" id="A0A1L7X979"/>
<sequence>MCVTNVYVDRYPDGKELEFRHTEICQYGAPSRPCAKLSTLENPVRNIQFGEPTTEYMMTAHRRSFPQTPPRSSGGSVHRRQSSSVSSDDRGIGEGGVRRRPSERKREVPTLRPTRQHRKERIVIVDSPPTPRTPPQTTDQTFSVPNSPASPPFIIDGLPRERGRPIIVDERPLQREREILREREVVRETQPERRQRVPSVGAVVGGRRRLSTSRERFGWDSPSSSHTSFDSRARREVEEIERRKREREEMDREMEKRDRERTLAAAEREARERERERDRERERKDREREERIAKLEAERRREERIRAQDEDIRRRPAVPLPPSPPRRGILKPTVVTTTSRPDPNNLPLAPLGRLSVEEIRVGGLGGVSAGERALIEEKEIRRRMEERDREIRERMVEKEEEALKMRLRERQMPKRRFSVGPGNRRHRVLYDDGVYRWE</sequence>